<dbReference type="Proteomes" id="UP000693970">
    <property type="component" value="Unassembled WGS sequence"/>
</dbReference>
<dbReference type="OrthoDB" id="92990at2759"/>
<dbReference type="EMBL" id="JAGRRH010000019">
    <property type="protein sequence ID" value="KAG7349875.1"/>
    <property type="molecule type" value="Genomic_DNA"/>
</dbReference>
<gene>
    <name evidence="2" type="ORF">IV203_012472</name>
</gene>
<evidence type="ECO:0000256" key="1">
    <source>
        <dbReference type="SAM" id="MobiDB-lite"/>
    </source>
</evidence>
<name>A0A9K3KVC0_9STRA</name>
<reference evidence="2" key="1">
    <citation type="journal article" date="2021" name="Sci. Rep.">
        <title>Diploid genomic architecture of Nitzschia inconspicua, an elite biomass production diatom.</title>
        <authorList>
            <person name="Oliver A."/>
            <person name="Podell S."/>
            <person name="Pinowska A."/>
            <person name="Traller J.C."/>
            <person name="Smith S.R."/>
            <person name="McClure R."/>
            <person name="Beliaev A."/>
            <person name="Bohutskyi P."/>
            <person name="Hill E.A."/>
            <person name="Rabines A."/>
            <person name="Zheng H."/>
            <person name="Allen L.Z."/>
            <person name="Kuo A."/>
            <person name="Grigoriev I.V."/>
            <person name="Allen A.E."/>
            <person name="Hazlebeck D."/>
            <person name="Allen E.E."/>
        </authorList>
    </citation>
    <scope>NUCLEOTIDE SEQUENCE</scope>
    <source>
        <strain evidence="2">Hildebrandi</strain>
    </source>
</reference>
<comment type="caution">
    <text evidence="2">The sequence shown here is derived from an EMBL/GenBank/DDBJ whole genome shotgun (WGS) entry which is preliminary data.</text>
</comment>
<proteinExistence type="predicted"/>
<sequence>MTFSSETIKAMISHLSSSRGLETFSDLDYENETLAANMTSLCIMQGQQHLCETFGSNFYDKDDTHFVFIGLDGRLRAIHSVTMDTEPTAPRDFRYKDVKNSNFEEITLFNPDEINKPPPAATGPNTLAELGFENANGDDLPCFTFVPLLLPIPPSFYIPVGHAITADLPPAPTGKKYLPAMTIWTKLMKYLATRNNSTSLEVVDNNLLCNATMIDIPNIANDWDTIKSKTIHLTVENIEDHLIPTLPSYDTIKQKLNSKLTNWFNHTEKTAEESAHLAAFMSPTATTHAAAATSTVGTHGLEVFSSAIRDSLDAFTNKKTSKEKSNERAVQQSQHKFSILLAVSGRDLTRPTVAVEHTIPANLRQEFTDILEEANAKRRHTEYKQLFMSTLDKAASEGKNYASLANWTKEQMDFALAAHIFDFAFHTEPLTSTQDSIASMVSVFNFCPVHALNVSFGKRTKNERFVAQSNLVDDNPKTHHIATTELFIDGEQATLEHVRQTVANLLVFLDTISHGASNSSLGQILLQISSLLGQSTTRAFFEKNTPKYPHLPHQVLLVIQDIFNTYVSMAVDTSNLRQVADPAGYIQHTVLHNTENKSVLHLSQLRAMFASSATSAFREPPTTWTAFSKDTRPTGSIPIKEVAGGAAPGKRTPVDSVGNDNSNKKKKSDDSVERKREALKKKGFLLYTGTSSRVTPIDLTFPVGTGRCRLCIGHCFRGRNCKNSISGTSCTYAHIDSLSNLSAEDKANLIAAVAATPTISWAPGCGPANTVHQLSSFATCIPPSLARPFIDSVSTHQPATQPIAVDSPPPPTSTAAQLTTASPLNITMEEDFAFPTKSSILANVLGKKDPVLSKQAPTSLKIREREILVDTLEQSVQDALNSKYAIGYAPYRHYATETTLDQSRTSAVSAALFHVGFTVPKLIRLLGGPHLATHRDVDKIIRTLQDSVEPSILRELERIFRHGSPKQCNVTSTEANFLEFYRYGNHASAVDNPEQLESVLAKDAKRGFTLVLDRRLLPFIRDLHLTPLGIVDLDNPWKSDRPVFDSSFRPKPWSMAINDWTNKDEEPQVRFPGSFVRLLHWIWNLRISYPTERILIGDNDITGAFRLIKYVPEAVPMHGYVASGYLGLATGQTFGDNSSPGNFEVAAIARQQHASFLWHHKPSEVLLRANEYVSNMRIQPVRPSSALQCFSGANYDSLNHGVFDSDGERLPPPFPHQVDDCMFADIPEYIRLTSAASIVALEDVFGPKHPCQESVLSMEKLDMEYGEDRLVVGQCPNTRRMVVELSPRRREKLLSYIETEGWLSPRHASMRQVATVMGMVDSTAEYFPWARAQLFPLHDRLRHAIKHAYTRAKADMRVKQKVDNLKRQLPRALKERFDSLHCRTMAEFVWRNSYRIRIDAECIAALRIIYDYAKGGFPWEQPIGHIVPRDPAIEASHDASAEAIGVYIPTLRCWCFVPISQAMWSRTKLVSTHPAFVHINALEFIGGLLCYIIALTAVSTRPLQFPPTPILRTDCDNTSAIAWFRKMTTSSVIGQNLIRLFAEFMLLSPLGLRMDHLAGELNTKADVISHMSCGKRTRILESLPPESRTLIAPSLDAVFQCEMGASDKTKQLGRVRAMRIHFIWFLRQHHLYGSFFPVNKLPLETLNYLMASYAAHLGTGHTLSARLVKVGTIKTYIAAAASLCMAFDDDSSGRDPRKMLGESNLSPPLNRVCDELKRWEDIPDRREPWTVALQLLFQTNAADAVWSSKEAVLSDWFGVIQLAGGRRGEWAQDRGRGLITNPDLNARGDPAAFCLQDINFFASGKKKLTVAQALATPKAVETVLLKWRMQKNGEEKQFSRNEDDPKLCVILKWINIVRRFVKFFGYKHNVPMAVYRHDDTNNLCYISSADIEDGMQRTAIELYELDTQRDKDDIKRFSAHSLRVGACVILQALGFQDHQIQQLLRWKSDKWRTYTRNLFIMTKKHNRAVFEASKMPNF</sequence>
<feature type="region of interest" description="Disordered" evidence="1">
    <location>
        <begin position="621"/>
        <end position="674"/>
    </location>
</feature>
<evidence type="ECO:0000313" key="3">
    <source>
        <dbReference type="Proteomes" id="UP000693970"/>
    </source>
</evidence>
<keyword evidence="3" id="KW-1185">Reference proteome</keyword>
<organism evidence="2 3">
    <name type="scientific">Nitzschia inconspicua</name>
    <dbReference type="NCBI Taxonomy" id="303405"/>
    <lineage>
        <taxon>Eukaryota</taxon>
        <taxon>Sar</taxon>
        <taxon>Stramenopiles</taxon>
        <taxon>Ochrophyta</taxon>
        <taxon>Bacillariophyta</taxon>
        <taxon>Bacillariophyceae</taxon>
        <taxon>Bacillariophycidae</taxon>
        <taxon>Bacillariales</taxon>
        <taxon>Bacillariaceae</taxon>
        <taxon>Nitzschia</taxon>
    </lineage>
</organism>
<evidence type="ECO:0000313" key="2">
    <source>
        <dbReference type="EMBL" id="KAG7349875.1"/>
    </source>
</evidence>
<reference evidence="2" key="2">
    <citation type="submission" date="2021-04" db="EMBL/GenBank/DDBJ databases">
        <authorList>
            <person name="Podell S."/>
        </authorList>
    </citation>
    <scope>NUCLEOTIDE SEQUENCE</scope>
    <source>
        <strain evidence="2">Hildebrandi</strain>
    </source>
</reference>
<accession>A0A9K3KVC0</accession>
<protein>
    <submittedName>
        <fullName evidence="2">Uncharacterized protein</fullName>
    </submittedName>
</protein>